<feature type="transmembrane region" description="Helical" evidence="2">
    <location>
        <begin position="83"/>
        <end position="104"/>
    </location>
</feature>
<dbReference type="PANTHER" id="PTHR43318:SF1">
    <property type="entry name" value="POLYSACCHARIDE BIOSYNTHESIS PROTEIN EPSC-RELATED"/>
    <property type="match status" value="1"/>
</dbReference>
<dbReference type="InterPro" id="IPR051203">
    <property type="entry name" value="Polysaccharide_Synthase-Rel"/>
</dbReference>
<keyword evidence="2" id="KW-1133">Transmembrane helix</keyword>
<evidence type="ECO:0000313" key="5">
    <source>
        <dbReference type="Proteomes" id="UP000228945"/>
    </source>
</evidence>
<evidence type="ECO:0000313" key="4">
    <source>
        <dbReference type="EMBL" id="ATQ41131.1"/>
    </source>
</evidence>
<evidence type="ECO:0000256" key="1">
    <source>
        <dbReference type="ARBA" id="ARBA00007430"/>
    </source>
</evidence>
<dbReference type="InterPro" id="IPR003869">
    <property type="entry name" value="Polysac_CapD-like"/>
</dbReference>
<feature type="transmembrane region" description="Helical" evidence="2">
    <location>
        <begin position="50"/>
        <end position="67"/>
    </location>
</feature>
<dbReference type="RefSeq" id="WP_099620388.1">
    <property type="nucleotide sequence ID" value="NZ_CP024201.1"/>
</dbReference>
<dbReference type="KEGG" id="cmb:CSW64_01255"/>
<protein>
    <submittedName>
        <fullName evidence="4">Capsule biosynthesis protein CapD</fullName>
    </submittedName>
</protein>
<dbReference type="Gene3D" id="3.40.50.720">
    <property type="entry name" value="NAD(P)-binding Rossmann-like Domain"/>
    <property type="match status" value="1"/>
</dbReference>
<dbReference type="SUPFAM" id="SSF51735">
    <property type="entry name" value="NAD(P)-binding Rossmann-fold domains"/>
    <property type="match status" value="1"/>
</dbReference>
<dbReference type="Proteomes" id="UP000228945">
    <property type="component" value="Chromosome"/>
</dbReference>
<keyword evidence="2" id="KW-0472">Membrane</keyword>
<feature type="transmembrane region" description="Helical" evidence="2">
    <location>
        <begin position="12"/>
        <end position="30"/>
    </location>
</feature>
<proteinExistence type="inferred from homology"/>
<gene>
    <name evidence="4" type="ORF">CSW64_01255</name>
</gene>
<evidence type="ECO:0000256" key="2">
    <source>
        <dbReference type="SAM" id="Phobius"/>
    </source>
</evidence>
<name>A0A2D2AT11_9CAUL</name>
<sequence length="641" mass="70124">MKPPISRFADQARKYALHVFLVFAAFVVAYEVRRGLPLEWWVTNPEALRVLRWAALYAAIAAVVELVSRTERAAWRFSSARELLALFRSVTITSALFLGTIFLVDRGLALPRSVLLLAWLISLVFLVGVRIVWRMAYDRSLALSMFPFMRPSRNENGLLVVGEIGDAESYLRSVSGAPDPAYAPLAIVSTSPQDVGLQMHGVAVLATTKDLLALAGAEDVKGKRFPAILFLREPIGHLGLSAETLGELKAAGHRLLRLPSIVELGDEQGGGGLLREMVLEDFLARPPVRLDTQRIRNLVEGRRVLVTGAGGSIGSEIARQLVAMNCSHITLLDHSEHLLFEINRQIERLSGTQTSRPFLCNVRDKERVEAVFLSERPELVFHAAALKHVTLVEKNVCEGVLTNVLGTANVVDAALAAKARQVVLVSTDKAVAPTSVMGATKRLAEAVLPQSDDLTTQFCAVRFGNVLGSAGSVVPIFRDQIERGGPVTITHPDVERYFMTIPEAVQLVLYATALRADTSGSLPKKYVLEMGEPVKIVDLARQMAALNGKTLGEDIPMMIIGLQPGEKLTEELVDVNEATLERLPGIREILTKTQGADFSAEAIEKLVVLAREDRSDEVLRMISERISMLRGSDLVELGYAK</sequence>
<dbReference type="EMBL" id="CP024201">
    <property type="protein sequence ID" value="ATQ41131.1"/>
    <property type="molecule type" value="Genomic_DNA"/>
</dbReference>
<feature type="transmembrane region" description="Helical" evidence="2">
    <location>
        <begin position="116"/>
        <end position="133"/>
    </location>
</feature>
<keyword evidence="2" id="KW-0812">Transmembrane</keyword>
<accession>A0A2D2AT11</accession>
<dbReference type="AlphaFoldDB" id="A0A2D2AT11"/>
<dbReference type="InterPro" id="IPR036291">
    <property type="entry name" value="NAD(P)-bd_dom_sf"/>
</dbReference>
<keyword evidence="5" id="KW-1185">Reference proteome</keyword>
<reference evidence="4 5" key="1">
    <citation type="submission" date="2017-10" db="EMBL/GenBank/DDBJ databases">
        <title>Genome sequence of Caulobacter mirabilis FWC38.</title>
        <authorList>
            <person name="Fiebig A."/>
            <person name="Crosson S."/>
        </authorList>
    </citation>
    <scope>NUCLEOTIDE SEQUENCE [LARGE SCALE GENOMIC DNA]</scope>
    <source>
        <strain evidence="4 5">FWC 38</strain>
    </source>
</reference>
<organism evidence="4 5">
    <name type="scientific">Caulobacter mirabilis</name>
    <dbReference type="NCBI Taxonomy" id="69666"/>
    <lineage>
        <taxon>Bacteria</taxon>
        <taxon>Pseudomonadati</taxon>
        <taxon>Pseudomonadota</taxon>
        <taxon>Alphaproteobacteria</taxon>
        <taxon>Caulobacterales</taxon>
        <taxon>Caulobacteraceae</taxon>
        <taxon>Caulobacter</taxon>
    </lineage>
</organism>
<comment type="similarity">
    <text evidence="1">Belongs to the polysaccharide synthase family.</text>
</comment>
<dbReference type="CDD" id="cd05237">
    <property type="entry name" value="UDP_invert_4-6DH_SDR_e"/>
    <property type="match status" value="1"/>
</dbReference>
<dbReference type="OrthoDB" id="9803111at2"/>
<feature type="domain" description="Polysaccharide biosynthesis protein CapD-like" evidence="3">
    <location>
        <begin position="304"/>
        <end position="579"/>
    </location>
</feature>
<dbReference type="Pfam" id="PF02719">
    <property type="entry name" value="Polysacc_synt_2"/>
    <property type="match status" value="1"/>
</dbReference>
<evidence type="ECO:0000259" key="3">
    <source>
        <dbReference type="Pfam" id="PF02719"/>
    </source>
</evidence>
<dbReference type="PANTHER" id="PTHR43318">
    <property type="entry name" value="UDP-N-ACETYLGLUCOSAMINE 4,6-DEHYDRATASE"/>
    <property type="match status" value="1"/>
</dbReference>